<dbReference type="OrthoDB" id="378545at2157"/>
<organism evidence="2 3">
    <name type="scientific">Staphylothermus marinus (strain ATCC 43588 / DSM 3639 / JCM 9404 / F1)</name>
    <dbReference type="NCBI Taxonomy" id="399550"/>
    <lineage>
        <taxon>Archaea</taxon>
        <taxon>Thermoproteota</taxon>
        <taxon>Thermoprotei</taxon>
        <taxon>Desulfurococcales</taxon>
        <taxon>Desulfurococcaceae</taxon>
        <taxon>Staphylothermus</taxon>
    </lineage>
</organism>
<dbReference type="GeneID" id="4906522"/>
<dbReference type="EMBL" id="CP000575">
    <property type="protein sequence ID" value="ABN69553.1"/>
    <property type="molecule type" value="Genomic_DNA"/>
</dbReference>
<dbReference type="RefSeq" id="WP_011838744.1">
    <property type="nucleotide sequence ID" value="NC_009033.1"/>
</dbReference>
<keyword evidence="1" id="KW-0812">Transmembrane</keyword>
<evidence type="ECO:0000313" key="3">
    <source>
        <dbReference type="Proteomes" id="UP000000254"/>
    </source>
</evidence>
<feature type="transmembrane region" description="Helical" evidence="1">
    <location>
        <begin position="331"/>
        <end position="349"/>
    </location>
</feature>
<keyword evidence="1" id="KW-1133">Transmembrane helix</keyword>
<reference evidence="3" key="1">
    <citation type="journal article" date="2009" name="BMC Genomics">
        <title>The complete genome sequence of Staphylothermus marinus reveals differences in sulfur metabolism among heterotrophic Crenarchaeota.</title>
        <authorList>
            <person name="Anderson I.J."/>
            <person name="Dharmarajan L."/>
            <person name="Rodriguez J."/>
            <person name="Hooper S."/>
            <person name="Porat I."/>
            <person name="Ulrich L.E."/>
            <person name="Elkins J.G."/>
            <person name="Mavromatis K."/>
            <person name="Sun H."/>
            <person name="Land M."/>
            <person name="Lapidus A."/>
            <person name="Lucas S."/>
            <person name="Barry K."/>
            <person name="Huber H."/>
            <person name="Zhulin I.B."/>
            <person name="Whitman W.B."/>
            <person name="Mukhopadhyay B."/>
            <person name="Woese C."/>
            <person name="Bristow J."/>
            <person name="Kyrpides N."/>
        </authorList>
    </citation>
    <scope>NUCLEOTIDE SEQUENCE [LARGE SCALE GENOMIC DNA]</scope>
    <source>
        <strain evidence="3">ATCC 43588 / DSM 3639 / JCM 9404 / F1</strain>
    </source>
</reference>
<feature type="transmembrane region" description="Helical" evidence="1">
    <location>
        <begin position="94"/>
        <end position="115"/>
    </location>
</feature>
<dbReference type="eggNOG" id="arCOG12403">
    <property type="taxonomic scope" value="Archaea"/>
</dbReference>
<dbReference type="AlphaFoldDB" id="A3DLP3"/>
<feature type="transmembrane region" description="Helical" evidence="1">
    <location>
        <begin position="248"/>
        <end position="272"/>
    </location>
</feature>
<keyword evidence="1" id="KW-0472">Membrane</keyword>
<dbReference type="KEGG" id="smr:Smar_0442"/>
<proteinExistence type="predicted"/>
<sequence length="424" mass="49631">MRNYISREFVESLAKKFGDPVFQSRLSLVVVLLLNLYFLNIFVNLSYMIRPSITQTISFILILLWFIGIVSRKIYLSSLYYVLVSGLLVYEKAIGLSIFTTAVIASAWLLFSYTLTDVLLKRSIRRRHFLSIKSLFFSTIIIIGVYTAYLFISYIVASTVVYVYSYIESVTPSIFQAFYEAFISTRVGSLVLFSLIIFVVYYIIDNYLTGLISDTVFLNIDFVKNRIKTIIYSQAHDLLKGNDPFQKIYVRSILFIVFFYVYGLLFPVMSFIENLIQITWLSYIVWIAIWLTLSTIIYNSLRDRVLNTLIPRQSFKFDALKITDNIRSHKWIYLSSAFLFLYIGFIYVMDRNPSVIMDLLLTSLGFKHPTYMGGRDQVTFIISRLYTGFCNNLIYYIENYFYSIEEAYTMLSKLLRELIVFLWG</sequence>
<feature type="transmembrane region" description="Helical" evidence="1">
    <location>
        <begin position="59"/>
        <end position="82"/>
    </location>
</feature>
<evidence type="ECO:0000313" key="2">
    <source>
        <dbReference type="EMBL" id="ABN69553.1"/>
    </source>
</evidence>
<feature type="transmembrane region" description="Helical" evidence="1">
    <location>
        <begin position="187"/>
        <end position="204"/>
    </location>
</feature>
<feature type="transmembrane region" description="Helical" evidence="1">
    <location>
        <begin position="278"/>
        <end position="298"/>
    </location>
</feature>
<name>A3DLP3_STAMF</name>
<dbReference type="HOGENOM" id="CLU_646585_0_0_2"/>
<keyword evidence="3" id="KW-1185">Reference proteome</keyword>
<reference evidence="2 3" key="2">
    <citation type="journal article" date="2009" name="Stand. Genomic Sci.">
        <title>Complete genome sequence of Staphylothermus marinus Stetter and Fiala 1986 type strain F1.</title>
        <authorList>
            <person name="Anderson I.J."/>
            <person name="Sun H."/>
            <person name="Lapidus A."/>
            <person name="Copeland A."/>
            <person name="Glavina Del Rio T."/>
            <person name="Tice H."/>
            <person name="Dalin E."/>
            <person name="Lucas S."/>
            <person name="Barry K."/>
            <person name="Land M."/>
            <person name="Richardson P."/>
            <person name="Huber H."/>
            <person name="Kyrpides N.C."/>
        </authorList>
    </citation>
    <scope>NUCLEOTIDE SEQUENCE [LARGE SCALE GENOMIC DNA]</scope>
    <source>
        <strain evidence="3">ATCC 43588 / DSM 3639 / JCM 9404 / F1</strain>
    </source>
</reference>
<feature type="transmembrane region" description="Helical" evidence="1">
    <location>
        <begin position="26"/>
        <end position="47"/>
    </location>
</feature>
<evidence type="ECO:0000256" key="1">
    <source>
        <dbReference type="SAM" id="Phobius"/>
    </source>
</evidence>
<dbReference type="STRING" id="399550.Smar_0442"/>
<dbReference type="Proteomes" id="UP000000254">
    <property type="component" value="Chromosome"/>
</dbReference>
<protein>
    <submittedName>
        <fullName evidence="2">Uncharacterized protein</fullName>
    </submittedName>
</protein>
<accession>A3DLP3</accession>
<gene>
    <name evidence="2" type="ordered locus">Smar_0442</name>
</gene>
<feature type="transmembrane region" description="Helical" evidence="1">
    <location>
        <begin position="135"/>
        <end position="167"/>
    </location>
</feature>